<organism evidence="2">
    <name type="scientific">bioreactor metagenome</name>
    <dbReference type="NCBI Taxonomy" id="1076179"/>
    <lineage>
        <taxon>unclassified sequences</taxon>
        <taxon>metagenomes</taxon>
        <taxon>ecological metagenomes</taxon>
    </lineage>
</organism>
<protein>
    <submittedName>
        <fullName evidence="2">UDP-N-acetylglucosamine--N-acetylmuramyl-(Pentapeptide) pyrophosphoryl-undecaprenol N-acetylglucosamine transferase</fullName>
        <ecNumber evidence="2">2.4.1.227</ecNumber>
    </submittedName>
</protein>
<dbReference type="PANTHER" id="PTHR21015:SF22">
    <property type="entry name" value="GLYCOSYLTRANSFERASE"/>
    <property type="match status" value="1"/>
</dbReference>
<keyword evidence="2" id="KW-0328">Glycosyltransferase</keyword>
<proteinExistence type="predicted"/>
<comment type="caution">
    <text evidence="2">The sequence shown here is derived from an EMBL/GenBank/DDBJ whole genome shotgun (WGS) entry which is preliminary data.</text>
</comment>
<dbReference type="InterPro" id="IPR007235">
    <property type="entry name" value="Glyco_trans_28_C"/>
</dbReference>
<dbReference type="GO" id="GO:0016758">
    <property type="term" value="F:hexosyltransferase activity"/>
    <property type="evidence" value="ECO:0007669"/>
    <property type="project" value="InterPro"/>
</dbReference>
<dbReference type="EC" id="2.4.1.227" evidence="2"/>
<dbReference type="Pfam" id="PF04101">
    <property type="entry name" value="Glyco_tran_28_C"/>
    <property type="match status" value="1"/>
</dbReference>
<dbReference type="CDD" id="cd03785">
    <property type="entry name" value="GT28_MurG"/>
    <property type="match status" value="1"/>
</dbReference>
<name>A0A645F872_9ZZZZ</name>
<evidence type="ECO:0000313" key="2">
    <source>
        <dbReference type="EMBL" id="MPN09816.1"/>
    </source>
</evidence>
<dbReference type="EMBL" id="VSSQ01055937">
    <property type="protein sequence ID" value="MPN09816.1"/>
    <property type="molecule type" value="Genomic_DNA"/>
</dbReference>
<feature type="domain" description="Glycosyl transferase family 28 C-terminal" evidence="1">
    <location>
        <begin position="38"/>
        <end position="206"/>
    </location>
</feature>
<dbReference type="AlphaFoldDB" id="A0A645F872"/>
<evidence type="ECO:0000259" key="1">
    <source>
        <dbReference type="Pfam" id="PF04101"/>
    </source>
</evidence>
<dbReference type="PANTHER" id="PTHR21015">
    <property type="entry name" value="UDP-N-ACETYLGLUCOSAMINE--N-ACETYLMURAMYL-(PENTAPEPTIDE) PYROPHOSPHORYL-UNDECAPRENOL N-ACETYLGLUCOSAMINE TRANSFERASE 1"/>
    <property type="match status" value="1"/>
</dbReference>
<accession>A0A645F872</accession>
<dbReference type="Gene3D" id="3.40.50.2000">
    <property type="entry name" value="Glycogen Phosphorylase B"/>
    <property type="match status" value="2"/>
</dbReference>
<dbReference type="SUPFAM" id="SSF53756">
    <property type="entry name" value="UDP-Glycosyltransferase/glycogen phosphorylase"/>
    <property type="match status" value="1"/>
</dbReference>
<reference evidence="2" key="1">
    <citation type="submission" date="2019-08" db="EMBL/GenBank/DDBJ databases">
        <authorList>
            <person name="Kucharzyk K."/>
            <person name="Murdoch R.W."/>
            <person name="Higgins S."/>
            <person name="Loffler F."/>
        </authorList>
    </citation>
    <scope>NUCLEOTIDE SEQUENCE</scope>
</reference>
<gene>
    <name evidence="2" type="primary">murG_36</name>
    <name evidence="2" type="ORF">SDC9_157108</name>
</gene>
<keyword evidence="2" id="KW-0808">Transferase</keyword>
<sequence length="216" mass="23955">MKPKNPVTVTGLPVRGEMTLADRDISRAELGLDDKPMILSMGGSLGARTINEAMVELITRLHKQNKYNFVHAMGQYGLWVPDKLRENGVNIDHNKQIIIREYIDDMDRCMAACDLIICRAGASSLSEIQVMGKAAILIPSPNVAENHQYHNAMALVDNGAAMIIEEKDLNGDTLYHKVHEILDNPSVLKSLGENARKMAITDSKERICKILGEIVH</sequence>